<feature type="region of interest" description="Disordered" evidence="1">
    <location>
        <begin position="32"/>
        <end position="89"/>
    </location>
</feature>
<evidence type="ECO:0000313" key="3">
    <source>
        <dbReference type="Proteomes" id="UP000693946"/>
    </source>
</evidence>
<accession>A0AAV6RMC6</accession>
<protein>
    <submittedName>
        <fullName evidence="2">Uncharacterized protein</fullName>
    </submittedName>
</protein>
<evidence type="ECO:0000256" key="1">
    <source>
        <dbReference type="SAM" id="MobiDB-lite"/>
    </source>
</evidence>
<organism evidence="2 3">
    <name type="scientific">Solea senegalensis</name>
    <name type="common">Senegalese sole</name>
    <dbReference type="NCBI Taxonomy" id="28829"/>
    <lineage>
        <taxon>Eukaryota</taxon>
        <taxon>Metazoa</taxon>
        <taxon>Chordata</taxon>
        <taxon>Craniata</taxon>
        <taxon>Vertebrata</taxon>
        <taxon>Euteleostomi</taxon>
        <taxon>Actinopterygii</taxon>
        <taxon>Neopterygii</taxon>
        <taxon>Teleostei</taxon>
        <taxon>Neoteleostei</taxon>
        <taxon>Acanthomorphata</taxon>
        <taxon>Carangaria</taxon>
        <taxon>Pleuronectiformes</taxon>
        <taxon>Pleuronectoidei</taxon>
        <taxon>Soleidae</taxon>
        <taxon>Solea</taxon>
    </lineage>
</organism>
<gene>
    <name evidence="2" type="ORF">JOB18_011346</name>
</gene>
<comment type="caution">
    <text evidence="2">The sequence shown here is derived from an EMBL/GenBank/DDBJ whole genome shotgun (WGS) entry which is preliminary data.</text>
</comment>
<reference evidence="2 3" key="1">
    <citation type="journal article" date="2021" name="Sci. Rep.">
        <title>Chromosome anchoring in Senegalese sole (Solea senegalensis) reveals sex-associated markers and genome rearrangements in flatfish.</title>
        <authorList>
            <person name="Guerrero-Cozar I."/>
            <person name="Gomez-Garrido J."/>
            <person name="Berbel C."/>
            <person name="Martinez-Blanch J.F."/>
            <person name="Alioto T."/>
            <person name="Claros M.G."/>
            <person name="Gagnaire P.A."/>
            <person name="Manchado M."/>
        </authorList>
    </citation>
    <scope>NUCLEOTIDE SEQUENCE [LARGE SCALE GENOMIC DNA]</scope>
    <source>
        <strain evidence="2">Sse05_10M</strain>
    </source>
</reference>
<name>A0AAV6RMC6_SOLSE</name>
<dbReference type="Proteomes" id="UP000693946">
    <property type="component" value="Linkage Group LG18"/>
</dbReference>
<dbReference type="EMBL" id="JAGKHQ010000010">
    <property type="protein sequence ID" value="KAG7506632.1"/>
    <property type="molecule type" value="Genomic_DNA"/>
</dbReference>
<evidence type="ECO:0000313" key="2">
    <source>
        <dbReference type="EMBL" id="KAG7506632.1"/>
    </source>
</evidence>
<feature type="compositionally biased region" description="Acidic residues" evidence="1">
    <location>
        <begin position="68"/>
        <end position="86"/>
    </location>
</feature>
<keyword evidence="3" id="KW-1185">Reference proteome</keyword>
<sequence>MRNGQTAGSAPKLIRDKLLRCISHREQLLQRHIQIPQVPEDPEEQAEEKEQRPREDEEIPEAEGSKDPDEEEDEACDIQEYGEEEEHQAAAEIGGVLHVSSERSLDASSVLPV</sequence>
<dbReference type="AlphaFoldDB" id="A0AAV6RMC6"/>
<proteinExistence type="predicted"/>